<dbReference type="GO" id="GO:0015707">
    <property type="term" value="P:nitrite transport"/>
    <property type="evidence" value="ECO:0007669"/>
    <property type="project" value="TreeGrafter"/>
</dbReference>
<evidence type="ECO:0000256" key="6">
    <source>
        <dbReference type="ARBA" id="ARBA00034245"/>
    </source>
</evidence>
<proteinExistence type="inferred from homology"/>
<comment type="similarity">
    <text evidence="10">Belongs to the FNT transporter (TC 1.A.16) family.</text>
</comment>
<name>A0A6P6RR83_9EIME</name>
<dbReference type="InterPro" id="IPR000292">
    <property type="entry name" value="For/NO2_transpt"/>
</dbReference>
<dbReference type="OrthoDB" id="331088at2759"/>
<dbReference type="Gene3D" id="1.20.1080.10">
    <property type="entry name" value="Glycerol uptake facilitator protein"/>
    <property type="match status" value="2"/>
</dbReference>
<dbReference type="GO" id="GO:0005886">
    <property type="term" value="C:plasma membrane"/>
    <property type="evidence" value="ECO:0007669"/>
    <property type="project" value="UniProtKB-SubCell"/>
</dbReference>
<dbReference type="RefSeq" id="XP_026190069.1">
    <property type="nucleotide sequence ID" value="XM_026334284.1"/>
</dbReference>
<comment type="catalytic activity">
    <reaction evidence="7">
        <text>pyruvate(out) + H(+)(out) = pyruvate(in) + H(+)(in)</text>
        <dbReference type="Rhea" id="RHEA:64720"/>
        <dbReference type="ChEBI" id="CHEBI:15361"/>
        <dbReference type="ChEBI" id="CHEBI:15378"/>
    </reaction>
</comment>
<keyword evidence="3 12" id="KW-0812">Transmembrane</keyword>
<feature type="transmembrane region" description="Helical" evidence="12">
    <location>
        <begin position="180"/>
        <end position="201"/>
    </location>
</feature>
<feature type="transmembrane region" description="Helical" evidence="12">
    <location>
        <begin position="28"/>
        <end position="50"/>
    </location>
</feature>
<evidence type="ECO:0000256" key="10">
    <source>
        <dbReference type="ARBA" id="ARBA00049660"/>
    </source>
</evidence>
<dbReference type="PANTHER" id="PTHR30520">
    <property type="entry name" value="FORMATE TRANSPORTER-RELATED"/>
    <property type="match status" value="1"/>
</dbReference>
<evidence type="ECO:0000313" key="14">
    <source>
        <dbReference type="RefSeq" id="XP_026190069.1"/>
    </source>
</evidence>
<feature type="transmembrane region" description="Helical" evidence="12">
    <location>
        <begin position="109"/>
        <end position="126"/>
    </location>
</feature>
<evidence type="ECO:0000256" key="9">
    <source>
        <dbReference type="ARBA" id="ARBA00049088"/>
    </source>
</evidence>
<dbReference type="InterPro" id="IPR023271">
    <property type="entry name" value="Aquaporin-like"/>
</dbReference>
<comment type="subunit">
    <text evidence="2">Homopentamer.</text>
</comment>
<dbReference type="PANTHER" id="PTHR30520:SF6">
    <property type="entry name" value="FORMATE_NITRATE FAMILY TRANSPORTER (EUROFUNG)"/>
    <property type="match status" value="1"/>
</dbReference>
<dbReference type="AlphaFoldDB" id="A0A6P6RR83"/>
<evidence type="ECO:0000256" key="3">
    <source>
        <dbReference type="ARBA" id="ARBA00022692"/>
    </source>
</evidence>
<organism evidence="13 14">
    <name type="scientific">Cyclospora cayetanensis</name>
    <dbReference type="NCBI Taxonomy" id="88456"/>
    <lineage>
        <taxon>Eukaryota</taxon>
        <taxon>Sar</taxon>
        <taxon>Alveolata</taxon>
        <taxon>Apicomplexa</taxon>
        <taxon>Conoidasida</taxon>
        <taxon>Coccidia</taxon>
        <taxon>Eucoccidiorida</taxon>
        <taxon>Eimeriorina</taxon>
        <taxon>Eimeriidae</taxon>
        <taxon>Cyclospora</taxon>
    </lineage>
</organism>
<dbReference type="GO" id="GO:0015513">
    <property type="term" value="F:high-affinity secondary active nitrite transmembrane transporter activity"/>
    <property type="evidence" value="ECO:0007669"/>
    <property type="project" value="TreeGrafter"/>
</dbReference>
<protein>
    <submittedName>
        <fullName evidence="14">Uncharacterized protein LOC34619862</fullName>
    </submittedName>
</protein>
<comment type="subcellular location">
    <subcellularLocation>
        <location evidence="1">Cell membrane</location>
        <topology evidence="1">Multi-pass membrane protein</topology>
    </subcellularLocation>
</comment>
<accession>A0A6P6RR83</accession>
<feature type="region of interest" description="Disordered" evidence="11">
    <location>
        <begin position="229"/>
        <end position="249"/>
    </location>
</feature>
<keyword evidence="13" id="KW-1185">Reference proteome</keyword>
<keyword evidence="4 12" id="KW-1133">Transmembrane helix</keyword>
<evidence type="ECO:0000256" key="1">
    <source>
        <dbReference type="ARBA" id="ARBA00004651"/>
    </source>
</evidence>
<comment type="catalytic activity">
    <reaction evidence="8">
        <text>formate(in) + H(+)(in) = formate(out) + H(+)(out)</text>
        <dbReference type="Rhea" id="RHEA:80887"/>
        <dbReference type="ChEBI" id="CHEBI:15378"/>
        <dbReference type="ChEBI" id="CHEBI:15740"/>
    </reaction>
</comment>
<evidence type="ECO:0000256" key="5">
    <source>
        <dbReference type="ARBA" id="ARBA00023136"/>
    </source>
</evidence>
<feature type="transmembrane region" description="Helical" evidence="12">
    <location>
        <begin position="138"/>
        <end position="159"/>
    </location>
</feature>
<gene>
    <name evidence="14" type="primary">LOC34619862</name>
</gene>
<feature type="transmembrane region" description="Helical" evidence="12">
    <location>
        <begin position="70"/>
        <end position="88"/>
    </location>
</feature>
<evidence type="ECO:0000313" key="13">
    <source>
        <dbReference type="Proteomes" id="UP000515125"/>
    </source>
</evidence>
<sequence>MVVTASPDTYYHLLEYGMRKTRLRPDRLLLQSFMAGVYVGMAGHCCTTIAGGFSVQDGDPLAVPKSLQKLIYGMLFPVAFIAIIWTGAELFTGNTMTMLVCILEKRIKAYNLLLNWLASLLVWFVIATDDGAGKILALWFPILAFCVGGYEHIIANFYTLQAALMAGAPVSVGDVIVKNFIPTLLGNLVGGCCLIGAVYWYNFYPTVSVREHLLDAGGAMPVQAIESDNTAGGDLEENDNPSLGGSLSRGGVSQGISEAPLVSSGPGLKRFSVMGSRVGAPSAGHMETSAVMVLPKESFGGHYILATPGGGPSRLGKDIKQFSFLPSAMGLTGSRVSQGKSATEAYEDATLNNTAQVCNTQLFSHKVPSAKGNIGR</sequence>
<evidence type="ECO:0000256" key="2">
    <source>
        <dbReference type="ARBA" id="ARBA00011255"/>
    </source>
</evidence>
<reference evidence="14" key="1">
    <citation type="submission" date="2025-08" db="UniProtKB">
        <authorList>
            <consortium name="RefSeq"/>
        </authorList>
    </citation>
    <scope>IDENTIFICATION</scope>
</reference>
<evidence type="ECO:0000256" key="8">
    <source>
        <dbReference type="ARBA" id="ARBA00049016"/>
    </source>
</evidence>
<keyword evidence="5 12" id="KW-0472">Membrane</keyword>
<evidence type="ECO:0000256" key="7">
    <source>
        <dbReference type="ARBA" id="ARBA00047693"/>
    </source>
</evidence>
<dbReference type="Pfam" id="PF01226">
    <property type="entry name" value="Form_Nir_trans"/>
    <property type="match status" value="1"/>
</dbReference>
<evidence type="ECO:0000256" key="12">
    <source>
        <dbReference type="SAM" id="Phobius"/>
    </source>
</evidence>
<dbReference type="Proteomes" id="UP000515125">
    <property type="component" value="Unplaced"/>
</dbReference>
<comment type="catalytic activity">
    <reaction evidence="9">
        <text>acetate(out) + H(+)(out) = acetate(in) + H(+)(in)</text>
        <dbReference type="Rhea" id="RHEA:71803"/>
        <dbReference type="ChEBI" id="CHEBI:15378"/>
        <dbReference type="ChEBI" id="CHEBI:30089"/>
    </reaction>
</comment>
<evidence type="ECO:0000256" key="4">
    <source>
        <dbReference type="ARBA" id="ARBA00022989"/>
    </source>
</evidence>
<dbReference type="GeneID" id="34619862"/>
<evidence type="ECO:0000256" key="11">
    <source>
        <dbReference type="SAM" id="MobiDB-lite"/>
    </source>
</evidence>
<comment type="catalytic activity">
    <reaction evidence="6">
        <text>(S)-lactate(in) + H(+)(in) = (S)-lactate(out) + H(+)(out)</text>
        <dbReference type="Rhea" id="RHEA:29415"/>
        <dbReference type="ChEBI" id="CHEBI:15378"/>
        <dbReference type="ChEBI" id="CHEBI:16651"/>
    </reaction>
</comment>